<comment type="caution">
    <text evidence="2">The sequence shown here is derived from an EMBL/GenBank/DDBJ whole genome shotgun (WGS) entry which is preliminary data.</text>
</comment>
<feature type="region of interest" description="Disordered" evidence="1">
    <location>
        <begin position="1"/>
        <end position="28"/>
    </location>
</feature>
<feature type="compositionally biased region" description="Polar residues" evidence="1">
    <location>
        <begin position="155"/>
        <end position="170"/>
    </location>
</feature>
<dbReference type="EMBL" id="CADEAL010001340">
    <property type="protein sequence ID" value="CAB1431478.1"/>
    <property type="molecule type" value="Genomic_DNA"/>
</dbReference>
<feature type="compositionally biased region" description="Basic and acidic residues" evidence="1">
    <location>
        <begin position="11"/>
        <end position="28"/>
    </location>
</feature>
<evidence type="ECO:0000313" key="2">
    <source>
        <dbReference type="EMBL" id="CAB1431478.1"/>
    </source>
</evidence>
<gene>
    <name evidence="2" type="ORF">PLEPLA_LOCUS19535</name>
</gene>
<feature type="region of interest" description="Disordered" evidence="1">
    <location>
        <begin position="149"/>
        <end position="182"/>
    </location>
</feature>
<sequence>MSSDRTPGVDYRAKDGSQRIRDDELRPHRKEKVMCRDSDVNLETDAGGFTLVANTQRGEKATDSNGRATVHHSQSVSGARVSAMLSESPFDHKQLVPAGPTLCKPLPSLSPSPSPLLLLLRRVGDLKPLLHTPFPPLKLRKLCYATGGGSRLQAHPSSTKRSLQPGASTEDSSRQARPFICS</sequence>
<reference evidence="2" key="1">
    <citation type="submission" date="2020-03" db="EMBL/GenBank/DDBJ databases">
        <authorList>
            <person name="Weist P."/>
        </authorList>
    </citation>
    <scope>NUCLEOTIDE SEQUENCE</scope>
</reference>
<name>A0A9N7YMY3_PLEPL</name>
<proteinExistence type="predicted"/>
<evidence type="ECO:0000256" key="1">
    <source>
        <dbReference type="SAM" id="MobiDB-lite"/>
    </source>
</evidence>
<organism evidence="2 3">
    <name type="scientific">Pleuronectes platessa</name>
    <name type="common">European plaice</name>
    <dbReference type="NCBI Taxonomy" id="8262"/>
    <lineage>
        <taxon>Eukaryota</taxon>
        <taxon>Metazoa</taxon>
        <taxon>Chordata</taxon>
        <taxon>Craniata</taxon>
        <taxon>Vertebrata</taxon>
        <taxon>Euteleostomi</taxon>
        <taxon>Actinopterygii</taxon>
        <taxon>Neopterygii</taxon>
        <taxon>Teleostei</taxon>
        <taxon>Neoteleostei</taxon>
        <taxon>Acanthomorphata</taxon>
        <taxon>Carangaria</taxon>
        <taxon>Pleuronectiformes</taxon>
        <taxon>Pleuronectoidei</taxon>
        <taxon>Pleuronectidae</taxon>
        <taxon>Pleuronectes</taxon>
    </lineage>
</organism>
<dbReference type="Proteomes" id="UP001153269">
    <property type="component" value="Unassembled WGS sequence"/>
</dbReference>
<protein>
    <submittedName>
        <fullName evidence="2">Uncharacterized protein</fullName>
    </submittedName>
</protein>
<evidence type="ECO:0000313" key="3">
    <source>
        <dbReference type="Proteomes" id="UP001153269"/>
    </source>
</evidence>
<dbReference type="AlphaFoldDB" id="A0A9N7YMY3"/>
<keyword evidence="3" id="KW-1185">Reference proteome</keyword>
<accession>A0A9N7YMY3</accession>